<organism evidence="1 2">
    <name type="scientific">Cetraspora pellucida</name>
    <dbReference type="NCBI Taxonomy" id="1433469"/>
    <lineage>
        <taxon>Eukaryota</taxon>
        <taxon>Fungi</taxon>
        <taxon>Fungi incertae sedis</taxon>
        <taxon>Mucoromycota</taxon>
        <taxon>Glomeromycotina</taxon>
        <taxon>Glomeromycetes</taxon>
        <taxon>Diversisporales</taxon>
        <taxon>Gigasporaceae</taxon>
        <taxon>Cetraspora</taxon>
    </lineage>
</organism>
<protein>
    <submittedName>
        <fullName evidence="1">6309_t:CDS:1</fullName>
    </submittedName>
</protein>
<reference evidence="1" key="1">
    <citation type="submission" date="2021-06" db="EMBL/GenBank/DDBJ databases">
        <authorList>
            <person name="Kallberg Y."/>
            <person name="Tangrot J."/>
            <person name="Rosling A."/>
        </authorList>
    </citation>
    <scope>NUCLEOTIDE SEQUENCE</scope>
    <source>
        <strain evidence="1">28 12/20/2015</strain>
    </source>
</reference>
<feature type="non-terminal residue" evidence="1">
    <location>
        <position position="1"/>
    </location>
</feature>
<evidence type="ECO:0000313" key="1">
    <source>
        <dbReference type="EMBL" id="CAG8618166.1"/>
    </source>
</evidence>
<proteinExistence type="predicted"/>
<name>A0ACA9MW88_9GLOM</name>
<dbReference type="Proteomes" id="UP000789366">
    <property type="component" value="Unassembled WGS sequence"/>
</dbReference>
<gene>
    <name evidence="1" type="ORF">SPELUC_LOCUS7763</name>
</gene>
<evidence type="ECO:0000313" key="2">
    <source>
        <dbReference type="Proteomes" id="UP000789366"/>
    </source>
</evidence>
<sequence>QGKQTKRKQRKEKQKQAELEQEKIIRDPIHWAVEFIDTEEFQRLRDIKQLGTSYYVFPSACHNRFEHSLGTAHLAYTLTKKLHDQQRIEKNEHDLECTTLAGLCHDLGHGPFSHVFDNEVIPKIAPGLNWKHEDGSEMMFNRLYDRMESHSIDLSTDDLKYIKNLIKGDRTKRSPYLFDIVANKRNSVDVDKFDYLARDCYYLGMDSLFDPSRLMKFSYVIDNQIVYHHKEYFNIYEMFHTRYSLYKRVYTHRVTRALNFMLRDALLKANPKYHFENVIFDPEEYIKLNDSILYEIEYSESPELKESKEIIKRIRQRKLYKFVNECIIPHNRIDITNENLNEHEIASHNNGSIHLSEDDIILDWQNLNYTKGKNNPVEYVKFYNKDRTKVFRLKHERISHLFPEQYEEKIVRIFSRDSKKVDSIQDAFQKLTKKLGLDINEGFLTGEKVDIIDINPNGGGLYNKNEDSVKAFPIQ</sequence>
<keyword evidence="2" id="KW-1185">Reference proteome</keyword>
<comment type="caution">
    <text evidence="1">The sequence shown here is derived from an EMBL/GenBank/DDBJ whole genome shotgun (WGS) entry which is preliminary data.</text>
</comment>
<accession>A0ACA9MW88</accession>
<dbReference type="EMBL" id="CAJVPW010010688">
    <property type="protein sequence ID" value="CAG8618166.1"/>
    <property type="molecule type" value="Genomic_DNA"/>
</dbReference>